<evidence type="ECO:0000256" key="1">
    <source>
        <dbReference type="SAM" id="MobiDB-lite"/>
    </source>
</evidence>
<feature type="region of interest" description="Disordered" evidence="1">
    <location>
        <begin position="176"/>
        <end position="197"/>
    </location>
</feature>
<accession>A0A1B2ABW9</accession>
<evidence type="ECO:0008006" key="4">
    <source>
        <dbReference type="Google" id="ProtNLM"/>
    </source>
</evidence>
<organism evidence="2 3">
    <name type="scientific">Tsuneonella dongtanensis</name>
    <dbReference type="NCBI Taxonomy" id="692370"/>
    <lineage>
        <taxon>Bacteria</taxon>
        <taxon>Pseudomonadati</taxon>
        <taxon>Pseudomonadota</taxon>
        <taxon>Alphaproteobacteria</taxon>
        <taxon>Sphingomonadales</taxon>
        <taxon>Erythrobacteraceae</taxon>
        <taxon>Tsuneonella</taxon>
    </lineage>
</organism>
<name>A0A1B2ABW9_9SPHN</name>
<dbReference type="Gene3D" id="3.60.21.10">
    <property type="match status" value="1"/>
</dbReference>
<dbReference type="SUPFAM" id="SSF56300">
    <property type="entry name" value="Metallo-dependent phosphatases"/>
    <property type="match status" value="1"/>
</dbReference>
<dbReference type="Proteomes" id="UP000092932">
    <property type="component" value="Chromosome"/>
</dbReference>
<sequence length="197" mass="21869">MTTHRTTMSRDFATSCTDAQTFVIADLHFGDEGTCVEGRRPFRDATEMGDEIERRWNEVVGDDDTVLVLGDVGRRHHALRVGQLKGQIHLIAGNGDDIEGIALRKLFASIAVARWQHGFLFTHIPVHPSQLGKQTINVHGHLHGTRIDDPRYRCVSVEQTEFAPVRLNSLRADWGMKPRSGRSGGAPATVRRVGLGE</sequence>
<keyword evidence="3" id="KW-1185">Reference proteome</keyword>
<dbReference type="STRING" id="692370.A6F68_01134"/>
<dbReference type="EMBL" id="CP016591">
    <property type="protein sequence ID" value="ANY19653.1"/>
    <property type="molecule type" value="Genomic_DNA"/>
</dbReference>
<evidence type="ECO:0000313" key="2">
    <source>
        <dbReference type="EMBL" id="ANY19653.1"/>
    </source>
</evidence>
<dbReference type="InterPro" id="IPR029052">
    <property type="entry name" value="Metallo-depent_PP-like"/>
</dbReference>
<dbReference type="AlphaFoldDB" id="A0A1B2ABW9"/>
<gene>
    <name evidence="2" type="ORF">A6F68_01134</name>
</gene>
<evidence type="ECO:0000313" key="3">
    <source>
        <dbReference type="Proteomes" id="UP000092932"/>
    </source>
</evidence>
<proteinExistence type="predicted"/>
<dbReference type="KEGG" id="ado:A6F68_01134"/>
<reference evidence="2 3" key="1">
    <citation type="submission" date="2016-07" db="EMBL/GenBank/DDBJ databases">
        <title>Complete genome sequence of Altererythrobacter dongtanensis KCTC 22672, a type strain with esterase isolated from tidal flat.</title>
        <authorList>
            <person name="Cheng H."/>
            <person name="Wu Y.-H."/>
            <person name="Zhou P."/>
            <person name="Huo Y.-Y."/>
            <person name="Wang C.-S."/>
            <person name="Xu X.-W."/>
        </authorList>
    </citation>
    <scope>NUCLEOTIDE SEQUENCE [LARGE SCALE GENOMIC DNA]</scope>
    <source>
        <strain evidence="2 3">KCTC 22672</strain>
    </source>
</reference>
<protein>
    <recommendedName>
        <fullName evidence="4">Calcineurin-like phosphoesterase domain-containing protein</fullName>
    </recommendedName>
</protein>